<dbReference type="Gene3D" id="1.20.1250.20">
    <property type="entry name" value="MFS general substrate transporter like domains"/>
    <property type="match status" value="1"/>
</dbReference>
<keyword evidence="8" id="KW-0406">Ion transport</keyword>
<dbReference type="Pfam" id="PF03137">
    <property type="entry name" value="OATP"/>
    <property type="match status" value="1"/>
</dbReference>
<comment type="caution">
    <text evidence="8">Lacks conserved residue(s) required for the propagation of feature annotation.</text>
</comment>
<dbReference type="InterPro" id="IPR004156">
    <property type="entry name" value="OATP"/>
</dbReference>
<feature type="transmembrane region" description="Helical" evidence="8">
    <location>
        <begin position="263"/>
        <end position="283"/>
    </location>
</feature>
<organism evidence="12 13">
    <name type="scientific">Megalurothrips usitatus</name>
    <name type="common">bean blossom thrips</name>
    <dbReference type="NCBI Taxonomy" id="439358"/>
    <lineage>
        <taxon>Eukaryota</taxon>
        <taxon>Metazoa</taxon>
        <taxon>Ecdysozoa</taxon>
        <taxon>Arthropoda</taxon>
        <taxon>Hexapoda</taxon>
        <taxon>Insecta</taxon>
        <taxon>Pterygota</taxon>
        <taxon>Neoptera</taxon>
        <taxon>Paraneoptera</taxon>
        <taxon>Thysanoptera</taxon>
        <taxon>Terebrantia</taxon>
        <taxon>Thripoidea</taxon>
        <taxon>Thripidae</taxon>
        <taxon>Megalurothrips</taxon>
    </lineage>
</organism>
<feature type="domain" description="Kazal-like" evidence="11">
    <location>
        <begin position="496"/>
        <end position="551"/>
    </location>
</feature>
<proteinExistence type="inferred from homology"/>
<dbReference type="EMBL" id="JAPTSV010000001">
    <property type="protein sequence ID" value="KAJ1531487.1"/>
    <property type="molecule type" value="Genomic_DNA"/>
</dbReference>
<dbReference type="NCBIfam" id="TIGR00805">
    <property type="entry name" value="oat"/>
    <property type="match status" value="1"/>
</dbReference>
<feature type="region of interest" description="Disordered" evidence="9">
    <location>
        <begin position="733"/>
        <end position="763"/>
    </location>
</feature>
<dbReference type="InterPro" id="IPR002350">
    <property type="entry name" value="Kazal_dom"/>
</dbReference>
<evidence type="ECO:0000256" key="1">
    <source>
        <dbReference type="ARBA" id="ARBA00004651"/>
    </source>
</evidence>
<evidence type="ECO:0000256" key="3">
    <source>
        <dbReference type="ARBA" id="ARBA00022475"/>
    </source>
</evidence>
<feature type="transmembrane region" description="Helical" evidence="8">
    <location>
        <begin position="376"/>
        <end position="404"/>
    </location>
</feature>
<evidence type="ECO:0000256" key="4">
    <source>
        <dbReference type="ARBA" id="ARBA00022692"/>
    </source>
</evidence>
<dbReference type="Proteomes" id="UP001075354">
    <property type="component" value="Chromosome 1"/>
</dbReference>
<dbReference type="GO" id="GO:0016323">
    <property type="term" value="C:basolateral plasma membrane"/>
    <property type="evidence" value="ECO:0007669"/>
    <property type="project" value="TreeGrafter"/>
</dbReference>
<dbReference type="GO" id="GO:0015347">
    <property type="term" value="F:sodium-independent organic anion transmembrane transporter activity"/>
    <property type="evidence" value="ECO:0007669"/>
    <property type="project" value="TreeGrafter"/>
</dbReference>
<feature type="transmembrane region" description="Helical" evidence="8">
    <location>
        <begin position="313"/>
        <end position="335"/>
    </location>
</feature>
<protein>
    <recommendedName>
        <fullName evidence="8">Solute carrier organic anion transporter family member</fullName>
    </recommendedName>
</protein>
<keyword evidence="5 8" id="KW-1133">Transmembrane helix</keyword>
<evidence type="ECO:0000256" key="6">
    <source>
        <dbReference type="ARBA" id="ARBA00023136"/>
    </source>
</evidence>
<dbReference type="InterPro" id="IPR036058">
    <property type="entry name" value="Kazal_dom_sf"/>
</dbReference>
<feature type="transmembrane region" description="Helical" evidence="8">
    <location>
        <begin position="610"/>
        <end position="633"/>
    </location>
</feature>
<keyword evidence="3" id="KW-1003">Cell membrane</keyword>
<feature type="transmembrane region" description="Helical" evidence="8">
    <location>
        <begin position="163"/>
        <end position="184"/>
    </location>
</feature>
<sequence>MAAAGNAAPSGIRSEVPAEASLAHRGSDESVELGTVNAAFSDAGDAQDVYTQVNGKQPVSLEDAAAEEPGSELRCGWWLLRPDCLQRFRTAKWILFWMCLASGVQGMVVNGFVNVVITTIERRYGLRSSQTGLVAGSYDIASFVCLVPVTYLGGRPGASKPRWIAWGVVLLGCGSLLFALPHFLAGPYRGASRQQEVCQVDNSTAPGVPTEDCVAAPLGVADSGPALGLFLAGQLLHGAGSAPLFTLGVTFIDENVSTKMSSVYLGIFYTMAVVGPAMGYVLGGQLLRVYTDFLIVDAAEIGITPISSVWVGAWWIGFIAAALLCFLLALPLMAFPAEMPGAAAIRAEKVSEAHGSSTSTTEAFSKIREMPRAFRALIVNPAFFFLNMAGATDGLLLAGFAAFLPKIIENQFSVAASRAALLMGLVTVPAGGGGTFLGGYLVKRFSLNCAAIIKLCIVATGLGLLFMLSFVISCPNIAFAGITRGYGDAENTTTGPALISACNAACRCEGVAYDPVCGADNVLYYSPCHAGCTKEAMLDTSRVYSDCACVNAYNTVPLDSPLERRRRRRYTTPGEDPEEDGEEGAFRDRSGAEAVEYDAINEPCTSTCDLLWLFLVMVFFTMLFTFAVTMPALSGTLRCVLEEQRSFALGIQWMMVRLLGTIPAPMLFGVLIDETCALWQRDSQQEDGSCIAYDNLNMSRYMLALALLGKVCSLVFYALAWWLYKPPAGALGSSQEKLDEQDGARPGYTSPPSPVSSKLPPVDTIVPAVEVA</sequence>
<feature type="transmembrane region" description="Helical" evidence="8">
    <location>
        <begin position="132"/>
        <end position="151"/>
    </location>
</feature>
<name>A0AAV7Y4F3_9NEOP</name>
<dbReference type="SUPFAM" id="SSF100895">
    <property type="entry name" value="Kazal-type serine protease inhibitors"/>
    <property type="match status" value="1"/>
</dbReference>
<evidence type="ECO:0000313" key="12">
    <source>
        <dbReference type="EMBL" id="KAJ1531487.1"/>
    </source>
</evidence>
<dbReference type="CDD" id="cd17403">
    <property type="entry name" value="MFS_SLCO4_OATP4"/>
    <property type="match status" value="1"/>
</dbReference>
<feature type="transmembrane region" description="Helical" evidence="8">
    <location>
        <begin position="654"/>
        <end position="672"/>
    </location>
</feature>
<feature type="domain" description="Major facilitator superfamily (MFS) profile" evidence="10">
    <location>
        <begin position="94"/>
        <end position="721"/>
    </location>
</feature>
<dbReference type="GO" id="GO:0006811">
    <property type="term" value="P:monoatomic ion transport"/>
    <property type="evidence" value="ECO:0007669"/>
    <property type="project" value="UniProtKB-KW"/>
</dbReference>
<evidence type="ECO:0000256" key="9">
    <source>
        <dbReference type="SAM" id="MobiDB-lite"/>
    </source>
</evidence>
<dbReference type="InterPro" id="IPR036259">
    <property type="entry name" value="MFS_trans_sf"/>
</dbReference>
<evidence type="ECO:0000256" key="5">
    <source>
        <dbReference type="ARBA" id="ARBA00022989"/>
    </source>
</evidence>
<evidence type="ECO:0000313" key="13">
    <source>
        <dbReference type="Proteomes" id="UP001075354"/>
    </source>
</evidence>
<keyword evidence="4 8" id="KW-0812">Transmembrane</keyword>
<dbReference type="PANTHER" id="PTHR11388">
    <property type="entry name" value="ORGANIC ANION TRANSPORTER"/>
    <property type="match status" value="1"/>
</dbReference>
<dbReference type="Pfam" id="PF07648">
    <property type="entry name" value="Kazal_2"/>
    <property type="match status" value="1"/>
</dbReference>
<feature type="transmembrane region" description="Helical" evidence="8">
    <location>
        <begin position="95"/>
        <end position="120"/>
    </location>
</feature>
<evidence type="ECO:0000256" key="7">
    <source>
        <dbReference type="ARBA" id="ARBA00023157"/>
    </source>
</evidence>
<keyword evidence="7" id="KW-1015">Disulfide bond</keyword>
<evidence type="ECO:0000259" key="11">
    <source>
        <dbReference type="PROSITE" id="PS51465"/>
    </source>
</evidence>
<dbReference type="AlphaFoldDB" id="A0AAV7Y4F3"/>
<gene>
    <name evidence="12" type="ORF">ONE63_000162</name>
</gene>
<dbReference type="SUPFAM" id="SSF103473">
    <property type="entry name" value="MFS general substrate transporter"/>
    <property type="match status" value="2"/>
</dbReference>
<evidence type="ECO:0000256" key="8">
    <source>
        <dbReference type="RuleBase" id="RU362056"/>
    </source>
</evidence>
<reference evidence="12" key="1">
    <citation type="submission" date="2022-12" db="EMBL/GenBank/DDBJ databases">
        <title>Chromosome-level genome assembly of the bean flower thrips Megalurothrips usitatus.</title>
        <authorList>
            <person name="Ma L."/>
            <person name="Liu Q."/>
            <person name="Li H."/>
            <person name="Cai W."/>
        </authorList>
    </citation>
    <scope>NUCLEOTIDE SEQUENCE</scope>
    <source>
        <strain evidence="12">Cailab_2022a</strain>
    </source>
</reference>
<feature type="transmembrane region" description="Helical" evidence="8">
    <location>
        <begin position="701"/>
        <end position="724"/>
    </location>
</feature>
<dbReference type="InterPro" id="IPR020846">
    <property type="entry name" value="MFS_dom"/>
</dbReference>
<dbReference type="PROSITE" id="PS50850">
    <property type="entry name" value="MFS"/>
    <property type="match status" value="1"/>
</dbReference>
<accession>A0AAV7Y4F3</accession>
<evidence type="ECO:0000256" key="2">
    <source>
        <dbReference type="ARBA" id="ARBA00009657"/>
    </source>
</evidence>
<feature type="transmembrane region" description="Helical" evidence="8">
    <location>
        <begin position="419"/>
        <end position="442"/>
    </location>
</feature>
<comment type="subcellular location">
    <subcellularLocation>
        <location evidence="1 8">Cell membrane</location>
        <topology evidence="1 8">Multi-pass membrane protein</topology>
    </subcellularLocation>
</comment>
<feature type="transmembrane region" description="Helical" evidence="8">
    <location>
        <begin position="227"/>
        <end position="251"/>
    </location>
</feature>
<comment type="similarity">
    <text evidence="2 8">Belongs to the organo anion transporter (TC 2.A.60) family.</text>
</comment>
<dbReference type="PROSITE" id="PS51465">
    <property type="entry name" value="KAZAL_2"/>
    <property type="match status" value="1"/>
</dbReference>
<dbReference type="GO" id="GO:0043252">
    <property type="term" value="P:sodium-independent organic anion transport"/>
    <property type="evidence" value="ECO:0007669"/>
    <property type="project" value="TreeGrafter"/>
</dbReference>
<dbReference type="PANTHER" id="PTHR11388:SF100">
    <property type="entry name" value="SOLUTE CARRIER ORGANIC ANION TRANSPORTER FAMILY MEMBER 4A1"/>
    <property type="match status" value="1"/>
</dbReference>
<keyword evidence="8" id="KW-0813">Transport</keyword>
<keyword evidence="13" id="KW-1185">Reference proteome</keyword>
<evidence type="ECO:0000259" key="10">
    <source>
        <dbReference type="PROSITE" id="PS50850"/>
    </source>
</evidence>
<comment type="caution">
    <text evidence="12">The sequence shown here is derived from an EMBL/GenBank/DDBJ whole genome shotgun (WGS) entry which is preliminary data.</text>
</comment>
<keyword evidence="6 8" id="KW-0472">Membrane</keyword>
<feature type="region of interest" description="Disordered" evidence="9">
    <location>
        <begin position="564"/>
        <end position="587"/>
    </location>
</feature>